<reference evidence="1" key="1">
    <citation type="submission" date="2022-06" db="EMBL/GenBank/DDBJ databases">
        <title>Phylogenomic reconstructions and comparative analyses of Kickxellomycotina fungi.</title>
        <authorList>
            <person name="Reynolds N.K."/>
            <person name="Stajich J.E."/>
            <person name="Barry K."/>
            <person name="Grigoriev I.V."/>
            <person name="Crous P."/>
            <person name="Smith M.E."/>
        </authorList>
    </citation>
    <scope>NUCLEOTIDE SEQUENCE</scope>
    <source>
        <strain evidence="1">RSA 2271</strain>
    </source>
</reference>
<dbReference type="EC" id="2.2.1.6" evidence="1"/>
<keyword evidence="1" id="KW-0808">Transferase</keyword>
<evidence type="ECO:0000313" key="2">
    <source>
        <dbReference type="Proteomes" id="UP001145114"/>
    </source>
</evidence>
<organism evidence="1 2">
    <name type="scientific">Spiromyces aspiralis</name>
    <dbReference type="NCBI Taxonomy" id="68401"/>
    <lineage>
        <taxon>Eukaryota</taxon>
        <taxon>Fungi</taxon>
        <taxon>Fungi incertae sedis</taxon>
        <taxon>Zoopagomycota</taxon>
        <taxon>Kickxellomycotina</taxon>
        <taxon>Kickxellomycetes</taxon>
        <taxon>Kickxellales</taxon>
        <taxon>Kickxellaceae</taxon>
        <taxon>Spiromyces</taxon>
    </lineage>
</organism>
<gene>
    <name evidence="1" type="primary">ILV6</name>
    <name evidence="1" type="ORF">EV182_000437</name>
</gene>
<protein>
    <submittedName>
        <fullName evidence="1">Acetolactate synthase, regulatory subunit</fullName>
        <ecNumber evidence="1">2.2.1.6</ecNumber>
    </submittedName>
</protein>
<comment type="caution">
    <text evidence="1">The sequence shown here is derived from an EMBL/GenBank/DDBJ whole genome shotgun (WGS) entry which is preliminary data.</text>
</comment>
<proteinExistence type="predicted"/>
<sequence>MLSSRTLVNRRVSAAMARVASLRQYSAKSKVTDSATTGMAFKRSHPSKLRPLPRVPTPTAEQAVSNILYNTPTAPKLKTERHILDCLAQDEPGVLSRVTGIMAARGFNIDSLVASRTEVPGLSRMTIVLKGPAIVMQQAKKQLEDVVPVWAVLDYSHTKIIERESLLVKISILGPEQAFKKLGFEGQSGQEEGETTDRRNSLSLPSRQARLDSEDFGAPFESEHDREFIGSQRRLQALRELTDLFKGRIVDVSAESVVIEMNAKSDRVDAFLKLVRPFGILEAVRSGLMAMPRSAKMSFYEEDEADTDQSYEKTEVDLSTLPPS</sequence>
<dbReference type="Proteomes" id="UP001145114">
    <property type="component" value="Unassembled WGS sequence"/>
</dbReference>
<keyword evidence="2" id="KW-1185">Reference proteome</keyword>
<name>A0ACC1HVA5_9FUNG</name>
<accession>A0ACC1HVA5</accession>
<evidence type="ECO:0000313" key="1">
    <source>
        <dbReference type="EMBL" id="KAJ1680222.1"/>
    </source>
</evidence>
<dbReference type="EMBL" id="JAMZIH010000019">
    <property type="protein sequence ID" value="KAJ1680222.1"/>
    <property type="molecule type" value="Genomic_DNA"/>
</dbReference>